<dbReference type="EC" id="6.3.4.15" evidence="3"/>
<keyword evidence="1 7" id="KW-0436">Ligase</keyword>
<keyword evidence="2" id="KW-0092">Biotin</keyword>
<dbReference type="RefSeq" id="WP_119109790.1">
    <property type="nucleotide sequence ID" value="NZ_QXJC01000005.1"/>
</dbReference>
<keyword evidence="8" id="KW-1185">Reference proteome</keyword>
<evidence type="ECO:0000259" key="6">
    <source>
        <dbReference type="PROSITE" id="PS51733"/>
    </source>
</evidence>
<dbReference type="SUPFAM" id="SSF55681">
    <property type="entry name" value="Class II aaRS and biotin synthetases"/>
    <property type="match status" value="1"/>
</dbReference>
<name>A0A398C3S4_9BURK</name>
<dbReference type="AlphaFoldDB" id="A0A398C3S4"/>
<dbReference type="CDD" id="cd16442">
    <property type="entry name" value="BPL"/>
    <property type="match status" value="1"/>
</dbReference>
<evidence type="ECO:0000313" key="8">
    <source>
        <dbReference type="Proteomes" id="UP000266302"/>
    </source>
</evidence>
<dbReference type="PROSITE" id="PS51733">
    <property type="entry name" value="BPL_LPL_CATALYTIC"/>
    <property type="match status" value="1"/>
</dbReference>
<protein>
    <recommendedName>
        <fullName evidence="3">biotin--[biotin carboxyl-carrier protein] ligase</fullName>
        <ecNumber evidence="3">6.3.4.15</ecNumber>
    </recommendedName>
</protein>
<dbReference type="InterPro" id="IPR004408">
    <property type="entry name" value="Biotin_CoA_COase_ligase"/>
</dbReference>
<dbReference type="GO" id="GO:0005737">
    <property type="term" value="C:cytoplasm"/>
    <property type="evidence" value="ECO:0007669"/>
    <property type="project" value="TreeGrafter"/>
</dbReference>
<evidence type="ECO:0000256" key="3">
    <source>
        <dbReference type="ARBA" id="ARBA00024227"/>
    </source>
</evidence>
<proteinExistence type="predicted"/>
<feature type="domain" description="BPL/LPL catalytic" evidence="6">
    <location>
        <begin position="40"/>
        <end position="233"/>
    </location>
</feature>
<evidence type="ECO:0000256" key="4">
    <source>
        <dbReference type="ARBA" id="ARBA00047846"/>
    </source>
</evidence>
<dbReference type="Pfam" id="PF02237">
    <property type="entry name" value="BPL_C"/>
    <property type="match status" value="1"/>
</dbReference>
<dbReference type="OrthoDB" id="9807064at2"/>
<evidence type="ECO:0000313" key="7">
    <source>
        <dbReference type="EMBL" id="RID97685.1"/>
    </source>
</evidence>
<sequence>MSAAPGLAPTPEPTGGAPVNEPLRWPLEDLWQALAPRLPGFTAELLATVDSTNTECMRRLRSGQSEPLLLVALAQTAGRGRMGRAWQSVGAEPGAALTFSLALPLAPRSWSGLSLAVGLCVAQSLQAELPAAGGREPRIALKWPNDLWLQGAGGPERKLGGILVETASLLAPNTAGPAARWVVVGVGLNVAPRSSEGLSMPAGCLHELDARWDAPTALGRVVPHLVDALETFATQGFAPLVAPFAARDALAGRAVRLSDGREGVAAGVGPDGALHLQSAAGLVQVSSAEVSVRPVVAS</sequence>
<accession>A0A398C3S4</accession>
<dbReference type="Gene3D" id="2.30.30.100">
    <property type="match status" value="1"/>
</dbReference>
<dbReference type="Gene3D" id="3.30.930.10">
    <property type="entry name" value="Bira Bifunctional Protein, Domain 2"/>
    <property type="match status" value="1"/>
</dbReference>
<dbReference type="InterPro" id="IPR004143">
    <property type="entry name" value="BPL_LPL_catalytic"/>
</dbReference>
<dbReference type="GO" id="GO:0004077">
    <property type="term" value="F:biotin--[biotin carboxyl-carrier protein] ligase activity"/>
    <property type="evidence" value="ECO:0007669"/>
    <property type="project" value="UniProtKB-EC"/>
</dbReference>
<feature type="region of interest" description="Disordered" evidence="5">
    <location>
        <begin position="1"/>
        <end position="21"/>
    </location>
</feature>
<comment type="catalytic activity">
    <reaction evidence="4">
        <text>biotin + L-lysyl-[protein] + ATP = N(6)-biotinyl-L-lysyl-[protein] + AMP + diphosphate + H(+)</text>
        <dbReference type="Rhea" id="RHEA:11756"/>
        <dbReference type="Rhea" id="RHEA-COMP:9752"/>
        <dbReference type="Rhea" id="RHEA-COMP:10505"/>
        <dbReference type="ChEBI" id="CHEBI:15378"/>
        <dbReference type="ChEBI" id="CHEBI:29969"/>
        <dbReference type="ChEBI" id="CHEBI:30616"/>
        <dbReference type="ChEBI" id="CHEBI:33019"/>
        <dbReference type="ChEBI" id="CHEBI:57586"/>
        <dbReference type="ChEBI" id="CHEBI:83144"/>
        <dbReference type="ChEBI" id="CHEBI:456215"/>
        <dbReference type="EC" id="6.3.4.15"/>
    </reaction>
</comment>
<evidence type="ECO:0000256" key="5">
    <source>
        <dbReference type="SAM" id="MobiDB-lite"/>
    </source>
</evidence>
<reference evidence="7 8" key="1">
    <citation type="submission" date="2018-09" db="EMBL/GenBank/DDBJ databases">
        <title>Draft genome of Simplicispira sp. NY-02.</title>
        <authorList>
            <person name="Im W.T."/>
        </authorList>
    </citation>
    <scope>NUCLEOTIDE SEQUENCE [LARGE SCALE GENOMIC DNA]</scope>
    <source>
        <strain evidence="7 8">NY-02</strain>
    </source>
</reference>
<evidence type="ECO:0000256" key="2">
    <source>
        <dbReference type="ARBA" id="ARBA00023267"/>
    </source>
</evidence>
<organism evidence="7 8">
    <name type="scientific">Simplicispira hankyongi</name>
    <dbReference type="NCBI Taxonomy" id="2315688"/>
    <lineage>
        <taxon>Bacteria</taxon>
        <taxon>Pseudomonadati</taxon>
        <taxon>Pseudomonadota</taxon>
        <taxon>Betaproteobacteria</taxon>
        <taxon>Burkholderiales</taxon>
        <taxon>Comamonadaceae</taxon>
        <taxon>Simplicispira</taxon>
    </lineage>
</organism>
<comment type="caution">
    <text evidence="7">The sequence shown here is derived from an EMBL/GenBank/DDBJ whole genome shotgun (WGS) entry which is preliminary data.</text>
</comment>
<evidence type="ECO:0000256" key="1">
    <source>
        <dbReference type="ARBA" id="ARBA00022598"/>
    </source>
</evidence>
<dbReference type="InterPro" id="IPR003142">
    <property type="entry name" value="BPL_C"/>
</dbReference>
<dbReference type="Proteomes" id="UP000266302">
    <property type="component" value="Unassembled WGS sequence"/>
</dbReference>
<dbReference type="PANTHER" id="PTHR12835">
    <property type="entry name" value="BIOTIN PROTEIN LIGASE"/>
    <property type="match status" value="1"/>
</dbReference>
<gene>
    <name evidence="7" type="ORF">D3F03_12730</name>
</gene>
<dbReference type="EMBL" id="QXJC01000005">
    <property type="protein sequence ID" value="RID97685.1"/>
    <property type="molecule type" value="Genomic_DNA"/>
</dbReference>
<dbReference type="InterPro" id="IPR045864">
    <property type="entry name" value="aa-tRNA-synth_II/BPL/LPL"/>
</dbReference>
<dbReference type="NCBIfam" id="TIGR00121">
    <property type="entry name" value="birA_ligase"/>
    <property type="match status" value="1"/>
</dbReference>
<dbReference type="PANTHER" id="PTHR12835:SF5">
    <property type="entry name" value="BIOTIN--PROTEIN LIGASE"/>
    <property type="match status" value="1"/>
</dbReference>
<dbReference type="Pfam" id="PF03099">
    <property type="entry name" value="BPL_LplA_LipB"/>
    <property type="match status" value="1"/>
</dbReference>